<dbReference type="CDD" id="cd00090">
    <property type="entry name" value="HTH_ARSR"/>
    <property type="match status" value="1"/>
</dbReference>
<dbReference type="Pfam" id="PF24042">
    <property type="entry name" value="DUF7351"/>
    <property type="match status" value="1"/>
</dbReference>
<evidence type="ECO:0000259" key="1">
    <source>
        <dbReference type="Pfam" id="PF24038"/>
    </source>
</evidence>
<proteinExistence type="predicted"/>
<dbReference type="InterPro" id="IPR036390">
    <property type="entry name" value="WH_DNA-bd_sf"/>
</dbReference>
<organism evidence="3 4">
    <name type="scientific">Haladaptatus pallidirubidus</name>
    <dbReference type="NCBI Taxonomy" id="1008152"/>
    <lineage>
        <taxon>Archaea</taxon>
        <taxon>Methanobacteriati</taxon>
        <taxon>Methanobacteriota</taxon>
        <taxon>Stenosarchaea group</taxon>
        <taxon>Halobacteria</taxon>
        <taxon>Halobacteriales</taxon>
        <taxon>Haladaptataceae</taxon>
        <taxon>Haladaptatus</taxon>
    </lineage>
</organism>
<name>A0AAV3US78_9EURY</name>
<evidence type="ECO:0000259" key="2">
    <source>
        <dbReference type="Pfam" id="PF24042"/>
    </source>
</evidence>
<dbReference type="InterPro" id="IPR011991">
    <property type="entry name" value="ArsR-like_HTH"/>
</dbReference>
<gene>
    <name evidence="3" type="ORF">GCM10025751_58150</name>
</gene>
<dbReference type="GeneID" id="68617429"/>
<dbReference type="InterPro" id="IPR055771">
    <property type="entry name" value="DUF7347"/>
</dbReference>
<dbReference type="AlphaFoldDB" id="A0AAV3US78"/>
<dbReference type="Gene3D" id="1.10.10.10">
    <property type="entry name" value="Winged helix-like DNA-binding domain superfamily/Winged helix DNA-binding domain"/>
    <property type="match status" value="1"/>
</dbReference>
<dbReference type="RefSeq" id="WP_227779259.1">
    <property type="nucleotide sequence ID" value="NZ_BAABKX010000030.1"/>
</dbReference>
<evidence type="ECO:0000313" key="3">
    <source>
        <dbReference type="EMBL" id="GAA5066343.1"/>
    </source>
</evidence>
<keyword evidence="4" id="KW-1185">Reference proteome</keyword>
<comment type="caution">
    <text evidence="3">The sequence shown here is derived from an EMBL/GenBank/DDBJ whole genome shotgun (WGS) entry which is preliminary data.</text>
</comment>
<reference evidence="3 4" key="1">
    <citation type="journal article" date="2019" name="Int. J. Syst. Evol. Microbiol.">
        <title>The Global Catalogue of Microorganisms (GCM) 10K type strain sequencing project: providing services to taxonomists for standard genome sequencing and annotation.</title>
        <authorList>
            <consortium name="The Broad Institute Genomics Platform"/>
            <consortium name="The Broad Institute Genome Sequencing Center for Infectious Disease"/>
            <person name="Wu L."/>
            <person name="Ma J."/>
        </authorList>
    </citation>
    <scope>NUCLEOTIDE SEQUENCE [LARGE SCALE GENOMIC DNA]</scope>
    <source>
        <strain evidence="3 4">JCM 17504</strain>
    </source>
</reference>
<dbReference type="EMBL" id="BAABKX010000030">
    <property type="protein sequence ID" value="GAA5066343.1"/>
    <property type="molecule type" value="Genomic_DNA"/>
</dbReference>
<protein>
    <submittedName>
        <fullName evidence="3">Winged helix-turn-helix domain-containing protein</fullName>
    </submittedName>
</protein>
<dbReference type="InterPro" id="IPR036388">
    <property type="entry name" value="WH-like_DNA-bd_sf"/>
</dbReference>
<sequence length="302" mass="33974">MSDQFVQQIEPEEAFAALSDETRLRILQVLWKSDVQTVPFSELRRAVGMRDPGQFNYHLDKLIGQFVIKTDGGYRLTQAGKHVNGAIASGMYTAHETLDPIVLNHLCQNSGEPLTLRYENETVRIGCDSCSSCPSGWEAPIPPAVFTGYDRDEIPEAVSQYFRTKVQQVINGFCPFCNGQMKPTVELFDTMDGDRSSENESENPSRRPLDPVILFDCQQCGTQSQVALNHALLLTDPLVASFYCENEIIVQERFIWELSELSPVRVNIESQSPLQLNVTFRVEDSILSVVVDETFDIIDIDT</sequence>
<accession>A0AAV3US78</accession>
<evidence type="ECO:0000313" key="4">
    <source>
        <dbReference type="Proteomes" id="UP001501729"/>
    </source>
</evidence>
<dbReference type="InterPro" id="IPR055775">
    <property type="entry name" value="DUF7351"/>
</dbReference>
<feature type="domain" description="DUF7347" evidence="1">
    <location>
        <begin position="11"/>
        <end position="87"/>
    </location>
</feature>
<feature type="domain" description="DUF7351" evidence="2">
    <location>
        <begin position="107"/>
        <end position="296"/>
    </location>
</feature>
<dbReference type="Pfam" id="PF24038">
    <property type="entry name" value="DUF7347"/>
    <property type="match status" value="1"/>
</dbReference>
<dbReference type="Proteomes" id="UP001501729">
    <property type="component" value="Unassembled WGS sequence"/>
</dbReference>
<dbReference type="SUPFAM" id="SSF46785">
    <property type="entry name" value="Winged helix' DNA-binding domain"/>
    <property type="match status" value="1"/>
</dbReference>